<evidence type="ECO:0000256" key="6">
    <source>
        <dbReference type="ARBA" id="ARBA00022692"/>
    </source>
</evidence>
<dbReference type="InterPro" id="IPR001757">
    <property type="entry name" value="P_typ_ATPase"/>
</dbReference>
<dbReference type="SUPFAM" id="SSF55008">
    <property type="entry name" value="HMA, heavy metal-associated domain"/>
    <property type="match status" value="1"/>
</dbReference>
<evidence type="ECO:0000313" key="15">
    <source>
        <dbReference type="EMBL" id="MCV9386249.1"/>
    </source>
</evidence>
<dbReference type="Gene3D" id="2.70.150.10">
    <property type="entry name" value="Calcium-transporting ATPase, cytoplasmic transduction domain A"/>
    <property type="match status" value="1"/>
</dbReference>
<dbReference type="InterPro" id="IPR008250">
    <property type="entry name" value="ATPase_P-typ_transduc_dom_A_sf"/>
</dbReference>
<evidence type="ECO:0000256" key="7">
    <source>
        <dbReference type="ARBA" id="ARBA00022723"/>
    </source>
</evidence>
<dbReference type="InterPro" id="IPR006121">
    <property type="entry name" value="HMA_dom"/>
</dbReference>
<keyword evidence="4" id="KW-1003">Cell membrane</keyword>
<evidence type="ECO:0000256" key="8">
    <source>
        <dbReference type="ARBA" id="ARBA00022842"/>
    </source>
</evidence>
<evidence type="ECO:0000313" key="16">
    <source>
        <dbReference type="Proteomes" id="UP001300692"/>
    </source>
</evidence>
<dbReference type="PROSITE" id="PS50846">
    <property type="entry name" value="HMA_2"/>
    <property type="match status" value="1"/>
</dbReference>
<keyword evidence="16" id="KW-1185">Reference proteome</keyword>
<dbReference type="InterPro" id="IPR018303">
    <property type="entry name" value="ATPase_P-typ_P_site"/>
</dbReference>
<dbReference type="CDD" id="cd00371">
    <property type="entry name" value="HMA"/>
    <property type="match status" value="1"/>
</dbReference>
<comment type="caution">
    <text evidence="15">The sequence shown here is derived from an EMBL/GenBank/DDBJ whole genome shotgun (WGS) entry which is preliminary data.</text>
</comment>
<keyword evidence="9" id="KW-1278">Translocase</keyword>
<dbReference type="SUPFAM" id="SSF81653">
    <property type="entry name" value="Calcium ATPase, transduction domain A"/>
    <property type="match status" value="1"/>
</dbReference>
<evidence type="ECO:0000256" key="1">
    <source>
        <dbReference type="ARBA" id="ARBA00004651"/>
    </source>
</evidence>
<keyword evidence="6 13" id="KW-0812">Transmembrane</keyword>
<evidence type="ECO:0000256" key="9">
    <source>
        <dbReference type="ARBA" id="ARBA00022967"/>
    </source>
</evidence>
<evidence type="ECO:0000256" key="5">
    <source>
        <dbReference type="ARBA" id="ARBA00022553"/>
    </source>
</evidence>
<feature type="transmembrane region" description="Helical" evidence="13">
    <location>
        <begin position="265"/>
        <end position="284"/>
    </location>
</feature>
<dbReference type="PANTHER" id="PTHR43520:SF5">
    <property type="entry name" value="CATION-TRANSPORTING P-TYPE ATPASE-RELATED"/>
    <property type="match status" value="1"/>
</dbReference>
<dbReference type="Pfam" id="PF00122">
    <property type="entry name" value="E1-E2_ATPase"/>
    <property type="match status" value="1"/>
</dbReference>
<dbReference type="PANTHER" id="PTHR43520">
    <property type="entry name" value="ATP7, ISOFORM B"/>
    <property type="match status" value="1"/>
</dbReference>
<dbReference type="SUPFAM" id="SSF56784">
    <property type="entry name" value="HAD-like"/>
    <property type="match status" value="1"/>
</dbReference>
<dbReference type="NCBIfam" id="TIGR01494">
    <property type="entry name" value="ATPase_P-type"/>
    <property type="match status" value="1"/>
</dbReference>
<evidence type="ECO:0000256" key="2">
    <source>
        <dbReference type="ARBA" id="ARBA00006024"/>
    </source>
</evidence>
<dbReference type="SUPFAM" id="SSF81665">
    <property type="entry name" value="Calcium ATPase, transmembrane domain M"/>
    <property type="match status" value="1"/>
</dbReference>
<dbReference type="InterPro" id="IPR036163">
    <property type="entry name" value="HMA_dom_sf"/>
</dbReference>
<keyword evidence="10 13" id="KW-1133">Transmembrane helix</keyword>
<keyword evidence="7" id="KW-0479">Metal-binding</keyword>
<dbReference type="Pfam" id="PF12156">
    <property type="entry name" value="ATPase-cat_bd"/>
    <property type="match status" value="1"/>
</dbReference>
<dbReference type="Pfam" id="PF00702">
    <property type="entry name" value="Hydrolase"/>
    <property type="match status" value="1"/>
</dbReference>
<dbReference type="EMBL" id="JAOYOD010000001">
    <property type="protein sequence ID" value="MCV9386249.1"/>
    <property type="molecule type" value="Genomic_DNA"/>
</dbReference>
<dbReference type="InterPro" id="IPR036412">
    <property type="entry name" value="HAD-like_sf"/>
</dbReference>
<protein>
    <submittedName>
        <fullName evidence="15">Heavy metal translocating P-type ATPase metal-binding domain-containing protein</fullName>
    </submittedName>
</protein>
<dbReference type="InterPro" id="IPR023214">
    <property type="entry name" value="HAD_sf"/>
</dbReference>
<dbReference type="Proteomes" id="UP001300692">
    <property type="component" value="Unassembled WGS sequence"/>
</dbReference>
<feature type="transmembrane region" description="Helical" evidence="13">
    <location>
        <begin position="451"/>
        <end position="475"/>
    </location>
</feature>
<reference evidence="15 16" key="1">
    <citation type="submission" date="2022-10" db="EMBL/GenBank/DDBJ databases">
        <title>Comparative genomics and taxonomic characterization of three novel marine species of genus Reichenbachiella exhibiting antioxidant and polysaccharide degradation activities.</title>
        <authorList>
            <person name="Muhammad N."/>
            <person name="Lee Y.-J."/>
            <person name="Ko J."/>
            <person name="Kim S.-G."/>
        </authorList>
    </citation>
    <scope>NUCLEOTIDE SEQUENCE [LARGE SCALE GENOMIC DNA]</scope>
    <source>
        <strain evidence="15 16">ABR2-5</strain>
    </source>
</reference>
<dbReference type="PRINTS" id="PR00119">
    <property type="entry name" value="CATATPASE"/>
</dbReference>
<dbReference type="InterPro" id="IPR023298">
    <property type="entry name" value="ATPase_P-typ_TM_dom_sf"/>
</dbReference>
<keyword evidence="11" id="KW-0406">Ion transport</keyword>
<comment type="similarity">
    <text evidence="2">Belongs to the cation transport ATPase (P-type) (TC 3.A.3) family. Type IB subfamily.</text>
</comment>
<accession>A0ABT3CRI9</accession>
<dbReference type="Gene3D" id="3.30.70.100">
    <property type="match status" value="1"/>
</dbReference>
<dbReference type="Gene3D" id="3.40.1110.10">
    <property type="entry name" value="Calcium-transporting ATPase, cytoplasmic domain N"/>
    <property type="match status" value="1"/>
</dbReference>
<keyword evidence="12 13" id="KW-0472">Membrane</keyword>
<proteinExistence type="inferred from homology"/>
<keyword evidence="3" id="KW-0813">Transport</keyword>
<evidence type="ECO:0000256" key="13">
    <source>
        <dbReference type="SAM" id="Phobius"/>
    </source>
</evidence>
<feature type="transmembrane region" description="Helical" evidence="13">
    <location>
        <begin position="172"/>
        <end position="190"/>
    </location>
</feature>
<dbReference type="RefSeq" id="WP_264137034.1">
    <property type="nucleotide sequence ID" value="NZ_JAOYOD010000001.1"/>
</dbReference>
<dbReference type="InterPro" id="IPR023299">
    <property type="entry name" value="ATPase_P-typ_cyto_dom_N"/>
</dbReference>
<dbReference type="PRINTS" id="PR00943">
    <property type="entry name" value="CUATPASE"/>
</dbReference>
<feature type="transmembrane region" description="Helical" evidence="13">
    <location>
        <begin position="762"/>
        <end position="783"/>
    </location>
</feature>
<feature type="transmembrane region" description="Helical" evidence="13">
    <location>
        <begin position="237"/>
        <end position="253"/>
    </location>
</feature>
<dbReference type="Gene3D" id="3.40.50.1000">
    <property type="entry name" value="HAD superfamily/HAD-like"/>
    <property type="match status" value="1"/>
</dbReference>
<comment type="subcellular location">
    <subcellularLocation>
        <location evidence="1">Cell membrane</location>
        <topology evidence="1">Multi-pass membrane protein</topology>
    </subcellularLocation>
</comment>
<feature type="transmembrane region" description="Helical" evidence="13">
    <location>
        <begin position="205"/>
        <end position="225"/>
    </location>
</feature>
<sequence>MELLEEVKCYHCGEDCEDSQHISEEKSFCCLGCKTVYELLQENDLCEYYDFQSTPGNTLQNFYANKYNFLENEEIVSKLLDFESPEFHKITLDIPSIHCSSCIWLLENLQRFDSGIIQSRIQFSAKKLSLDYRPAETQLKSIVELLCQLGYEPEITLDTQQSKDKSWNRERIIKLGIAGFVFGNTMLFSFPEYLGISLESEFVEYFGYLNLILSLPVLFYCAQEFFISAYKGLRKKLLNIDFPIAIGILALFIRSSIEVLTQTGAGYFDSMSALVFLLLIGRWFQDKTYRELSFERNYKSYFPLAVYQIKNGVKKSTLVEELEAGDKIEIRNEEIVPCDAILNSPVASIDYSFVTGESKAVEVKEGEKVFAGGRVKGTAVTLNIIQAVSNSYLTQLWNNEVFSKPRIESQQQLINKVSTYFTPTILAIAIVAASVWFYIDADKAWNVFSSVLIIACPCALALASPFTLGALLNVLSSKKFYIKNTDILEKIWSTQHLVFDKTGTITQSKNHAVEYHGIALDEKEKLALASLCHQSTHPMSQAVYDHLNSGELVDIANFKELKGKGLTGTNASINIKLGSGKFVGKESEGKLNGSAVHLQINGSYKGHFLIRSGYRKGLDQAIGKLKKRFAFTLLSGDNDAERSRLLKIFPAETKMHFHQSPMDKLEEIRSIEANTPSIMIGDGLNDAGALKASSVGISISDNLSSFTPASDAILLGTKLSKLPEYFDIIFRSKTIIITAFIISFLYNAVGLAFAVMGWVTPVFAALLMPISSISVVLFVTLAVRWSARNLS</sequence>
<dbReference type="InterPro" id="IPR059000">
    <property type="entry name" value="ATPase_P-type_domA"/>
</dbReference>
<organism evidence="15 16">
    <name type="scientific">Reichenbachiella ulvae</name>
    <dbReference type="NCBI Taxonomy" id="2980104"/>
    <lineage>
        <taxon>Bacteria</taxon>
        <taxon>Pseudomonadati</taxon>
        <taxon>Bacteroidota</taxon>
        <taxon>Cytophagia</taxon>
        <taxon>Cytophagales</taxon>
        <taxon>Reichenbachiellaceae</taxon>
        <taxon>Reichenbachiella</taxon>
    </lineage>
</organism>
<evidence type="ECO:0000256" key="4">
    <source>
        <dbReference type="ARBA" id="ARBA00022475"/>
    </source>
</evidence>
<name>A0ABT3CRI9_9BACT</name>
<evidence type="ECO:0000256" key="3">
    <source>
        <dbReference type="ARBA" id="ARBA00022448"/>
    </source>
</evidence>
<evidence type="ECO:0000256" key="12">
    <source>
        <dbReference type="ARBA" id="ARBA00023136"/>
    </source>
</evidence>
<dbReference type="InterPro" id="IPR021993">
    <property type="entry name" value="ATPase-cat-bd"/>
</dbReference>
<gene>
    <name evidence="15" type="ORF">N7U62_06210</name>
</gene>
<evidence type="ECO:0000256" key="10">
    <source>
        <dbReference type="ARBA" id="ARBA00022989"/>
    </source>
</evidence>
<keyword evidence="5" id="KW-0597">Phosphoprotein</keyword>
<evidence type="ECO:0000259" key="14">
    <source>
        <dbReference type="PROSITE" id="PS50846"/>
    </source>
</evidence>
<feature type="domain" description="HMA" evidence="14">
    <location>
        <begin position="88"/>
        <end position="154"/>
    </location>
</feature>
<feature type="transmembrane region" description="Helical" evidence="13">
    <location>
        <begin position="735"/>
        <end position="756"/>
    </location>
</feature>
<dbReference type="PROSITE" id="PS00154">
    <property type="entry name" value="ATPASE_E1_E2"/>
    <property type="match status" value="1"/>
</dbReference>
<evidence type="ECO:0000256" key="11">
    <source>
        <dbReference type="ARBA" id="ARBA00023065"/>
    </source>
</evidence>
<keyword evidence="8" id="KW-0460">Magnesium</keyword>
<feature type="transmembrane region" description="Helical" evidence="13">
    <location>
        <begin position="420"/>
        <end position="439"/>
    </location>
</feature>